<evidence type="ECO:0000313" key="3">
    <source>
        <dbReference type="EMBL" id="CCM18444.1"/>
    </source>
</evidence>
<evidence type="ECO:0000256" key="1">
    <source>
        <dbReference type="SAM" id="Coils"/>
    </source>
</evidence>
<evidence type="ECO:0000256" key="2">
    <source>
        <dbReference type="SAM" id="MobiDB-lite"/>
    </source>
</evidence>
<dbReference type="EMBL" id="CALQ01001558">
    <property type="protein sequence ID" value="CCM18444.1"/>
    <property type="molecule type" value="Genomic_DNA"/>
</dbReference>
<feature type="region of interest" description="Disordered" evidence="2">
    <location>
        <begin position="161"/>
        <end position="182"/>
    </location>
</feature>
<organism evidence="3">
    <name type="scientific">Leishmania guyanensis</name>
    <dbReference type="NCBI Taxonomy" id="5670"/>
    <lineage>
        <taxon>Eukaryota</taxon>
        <taxon>Discoba</taxon>
        <taxon>Euglenozoa</taxon>
        <taxon>Kinetoplastea</taxon>
        <taxon>Metakinetoplastina</taxon>
        <taxon>Trypanosomatida</taxon>
        <taxon>Trypanosomatidae</taxon>
        <taxon>Leishmaniinae</taxon>
        <taxon>Leishmania</taxon>
        <taxon>Leishmania guyanensis species complex</taxon>
    </lineage>
</organism>
<accession>A0A1E1J4C4</accession>
<keyword evidence="1" id="KW-0175">Coiled coil</keyword>
<protein>
    <submittedName>
        <fullName evidence="3">Uncharacterized protein</fullName>
    </submittedName>
</protein>
<sequence>MSRLYQCNVCARLTTMSLCPRCEVRTKSYVPTLEEMRAAVSSSDGPSEAAQRTPAAVSLTVADVNALSSRGDAASVGAAVGHRGALTPSRSVGELESVVESLLQENATLREKLQRDRRQMLRSAMDIRDLHASHKWIRQKDLSRMDGLYRENQRLREMLKTQDSTQGAVDSMLPHPPAATASRSSLQSLCSSPEVPAEVKVMGEDMSALQAEVVRLRSSLALKTQHLDDLWKHAERAECYVQDLLQKLGYMQVIVREESCSSARLSHHLESVEHPLEDIASFVTLRGRSSSAQPTTSYTTAESSFATLGRQEYVKRVASVEGV</sequence>
<name>A0A1E1J4C4_LEIGU</name>
<reference evidence="3" key="1">
    <citation type="submission" date="2012-08" db="EMBL/GenBank/DDBJ databases">
        <title>Comparative genomics of metastatic and non-metastatic Leishmania guyanensis provides insights into polygenic factors involved in Leishmania RNA virus infection.</title>
        <authorList>
            <person name="Smith D."/>
            <person name="Hertz-Fowler C."/>
            <person name="Martin R."/>
            <person name="Dickens N."/>
            <person name="Fasel N."/>
            <person name="Falquet L."/>
            <person name="Beverley S."/>
            <person name="Zangger H."/>
            <person name="Calderon-Copete S."/>
            <person name="Mottram J."/>
            <person name="Xenarios I."/>
        </authorList>
    </citation>
    <scope>NUCLEOTIDE SEQUENCE</scope>
    <source>
        <strain evidence="3">MHOM/BR/75/M4147/SSU:IR2SAT-LUC</strain>
    </source>
</reference>
<proteinExistence type="predicted"/>
<dbReference type="AlphaFoldDB" id="A0A1E1J4C4"/>
<feature type="coiled-coil region" evidence="1">
    <location>
        <begin position="92"/>
        <end position="119"/>
    </location>
</feature>
<gene>
    <name evidence="3" type="primary">LgM4147LRVhigh.32.01890.00600</name>
    <name evidence="3" type="ORF">BN36_3259300</name>
</gene>